<dbReference type="GO" id="GO:0060340">
    <property type="term" value="P:positive regulation of type I interferon-mediated signaling pathway"/>
    <property type="evidence" value="ECO:0007669"/>
    <property type="project" value="TreeGrafter"/>
</dbReference>
<gene>
    <name evidence="4" type="ORF">MGAL_10B016028</name>
</gene>
<evidence type="ECO:0000313" key="5">
    <source>
        <dbReference type="Proteomes" id="UP000596742"/>
    </source>
</evidence>
<keyword evidence="2" id="KW-0175">Coiled coil</keyword>
<comment type="caution">
    <text evidence="4">The sequence shown here is derived from an EMBL/GenBank/DDBJ whole genome shotgun (WGS) entry which is preliminary data.</text>
</comment>
<dbReference type="CDD" id="cd19776">
    <property type="entry name" value="Bbox2_TRIM25_C-IV"/>
    <property type="match status" value="1"/>
</dbReference>
<evidence type="ECO:0000259" key="3">
    <source>
        <dbReference type="PROSITE" id="PS50119"/>
    </source>
</evidence>
<dbReference type="AlphaFoldDB" id="A0A8B6DWZ6"/>
<accession>A0A8B6DWZ6</accession>
<dbReference type="OrthoDB" id="6096432at2759"/>
<feature type="coiled-coil region" evidence="2">
    <location>
        <begin position="156"/>
        <end position="212"/>
    </location>
</feature>
<evidence type="ECO:0000256" key="2">
    <source>
        <dbReference type="SAM" id="Coils"/>
    </source>
</evidence>
<dbReference type="GO" id="GO:0061630">
    <property type="term" value="F:ubiquitin protein ligase activity"/>
    <property type="evidence" value="ECO:0007669"/>
    <property type="project" value="TreeGrafter"/>
</dbReference>
<keyword evidence="1" id="KW-0479">Metal-binding</keyword>
<proteinExistence type="predicted"/>
<dbReference type="PANTHER" id="PTHR25462">
    <property type="entry name" value="BONUS, ISOFORM C-RELATED"/>
    <property type="match status" value="1"/>
</dbReference>
<dbReference type="GO" id="GO:0008270">
    <property type="term" value="F:zinc ion binding"/>
    <property type="evidence" value="ECO:0007669"/>
    <property type="project" value="UniProtKB-KW"/>
</dbReference>
<name>A0A8B6DWZ6_MYTGA</name>
<dbReference type="GO" id="GO:0045087">
    <property type="term" value="P:innate immune response"/>
    <property type="evidence" value="ECO:0007669"/>
    <property type="project" value="TreeGrafter"/>
</dbReference>
<dbReference type="InterPro" id="IPR011042">
    <property type="entry name" value="6-blade_b-propeller_TolB-like"/>
</dbReference>
<dbReference type="Gene3D" id="3.30.160.60">
    <property type="entry name" value="Classic Zinc Finger"/>
    <property type="match status" value="1"/>
</dbReference>
<keyword evidence="5" id="KW-1185">Reference proteome</keyword>
<dbReference type="PROSITE" id="PS50119">
    <property type="entry name" value="ZF_BBOX"/>
    <property type="match status" value="1"/>
</dbReference>
<dbReference type="Pfam" id="PF22586">
    <property type="entry name" value="ANCHR-like_BBOX"/>
    <property type="match status" value="1"/>
</dbReference>
<dbReference type="SUPFAM" id="SSF101898">
    <property type="entry name" value="NHL repeat"/>
    <property type="match status" value="1"/>
</dbReference>
<dbReference type="SUPFAM" id="SSF58100">
    <property type="entry name" value="Bacterial hemolysins"/>
    <property type="match status" value="1"/>
</dbReference>
<dbReference type="EMBL" id="UYJE01004081">
    <property type="protein sequence ID" value="VDI24781.1"/>
    <property type="molecule type" value="Genomic_DNA"/>
</dbReference>
<dbReference type="InterPro" id="IPR000315">
    <property type="entry name" value="Znf_B-box"/>
</dbReference>
<protein>
    <recommendedName>
        <fullName evidence="3">B box-type domain-containing protein</fullName>
    </recommendedName>
</protein>
<dbReference type="Gene3D" id="2.120.10.30">
    <property type="entry name" value="TolB, C-terminal domain"/>
    <property type="match status" value="1"/>
</dbReference>
<feature type="domain" description="B box-type" evidence="3">
    <location>
        <begin position="4"/>
        <end position="54"/>
    </location>
</feature>
<dbReference type="GO" id="GO:0005654">
    <property type="term" value="C:nucleoplasm"/>
    <property type="evidence" value="ECO:0007669"/>
    <property type="project" value="TreeGrafter"/>
</dbReference>
<evidence type="ECO:0000313" key="4">
    <source>
        <dbReference type="EMBL" id="VDI24781.1"/>
    </source>
</evidence>
<keyword evidence="1" id="KW-0862">Zinc</keyword>
<dbReference type="Proteomes" id="UP000596742">
    <property type="component" value="Unassembled WGS sequence"/>
</dbReference>
<dbReference type="CDD" id="cd19757">
    <property type="entry name" value="Bbox1"/>
    <property type="match status" value="1"/>
</dbReference>
<keyword evidence="1" id="KW-0863">Zinc-finger</keyword>
<organism evidence="4 5">
    <name type="scientific">Mytilus galloprovincialis</name>
    <name type="common">Mediterranean mussel</name>
    <dbReference type="NCBI Taxonomy" id="29158"/>
    <lineage>
        <taxon>Eukaryota</taxon>
        <taxon>Metazoa</taxon>
        <taxon>Spiralia</taxon>
        <taxon>Lophotrochozoa</taxon>
        <taxon>Mollusca</taxon>
        <taxon>Bivalvia</taxon>
        <taxon>Autobranchia</taxon>
        <taxon>Pteriomorphia</taxon>
        <taxon>Mytilida</taxon>
        <taxon>Mytiloidea</taxon>
        <taxon>Mytilidae</taxon>
        <taxon>Mytilinae</taxon>
        <taxon>Mytilus</taxon>
    </lineage>
</organism>
<sequence>MASPSKDFCSLCKEDNVTTDAVTWCTECDVFLCVECEKHHRRSRTSKDHKTISAENYHGLPSFIKATSNLCKIHGKNFELYCSFHACACCVHCTTDKHQSCQTMKPLPEILKQVKSSAAVRLLEKDVKDLNENFDDIMEYLRKRISTNANQKTEAIQSIRSMRKSIDDHLNKLEQQLLKDLETKHSKLKSKMETLLHQVDKRAKQIRKLQNEFSNMTKYATDLQTYVGLKEIEKITSQEGNYIEDLKRGTDLNERDLHLTTSPDLDSILLDVKSLGQITVDTRPCNGFANKGRKDQAQHLVPTPTIDQIKPSFLNTLKVPNGKEQHFIDCCILPDGNCLVLSELDRNLLMFRNDGTFIRSIVSFKELPDSVCLVKDDTVAVSFYFSCEVALVDIGRSKVDRNFKFTKHCSGVSSDGQVLVISMPSVQNVVVMNLLDESKQTLNGIQVYCISLVKKNIYGTSFLKSTVTCYKLSGEILWTFKHQDIKAPFGIALDKNEFIYVACRESNNIVVVAPDGKSSRAVLNRDNGIMNPRSIDIDIKSGIMLVTSQTNGVDSLLFKL</sequence>
<reference evidence="4" key="1">
    <citation type="submission" date="2018-11" db="EMBL/GenBank/DDBJ databases">
        <authorList>
            <person name="Alioto T."/>
            <person name="Alioto T."/>
        </authorList>
    </citation>
    <scope>NUCLEOTIDE SEQUENCE</scope>
</reference>
<dbReference type="InterPro" id="IPR047153">
    <property type="entry name" value="TRIM45/56/19-like"/>
</dbReference>
<dbReference type="PANTHER" id="PTHR25462:SF299">
    <property type="entry name" value="E3 UBIQUITIN-PROTEIN LIGASE TRIM56"/>
    <property type="match status" value="1"/>
</dbReference>
<evidence type="ECO:0000256" key="1">
    <source>
        <dbReference type="PROSITE-ProRule" id="PRU00024"/>
    </source>
</evidence>